<dbReference type="VEuPathDB" id="FungiDB:MFRU_015g02150"/>
<dbReference type="GO" id="GO:0003690">
    <property type="term" value="F:double-stranded DNA binding"/>
    <property type="evidence" value="ECO:0007669"/>
    <property type="project" value="TreeGrafter"/>
</dbReference>
<dbReference type="Pfam" id="PF08645">
    <property type="entry name" value="PNK3P"/>
    <property type="match status" value="2"/>
</dbReference>
<dbReference type="PANTHER" id="PTHR12083:SF9">
    <property type="entry name" value="BIFUNCTIONAL POLYNUCLEOTIDE PHOSPHATASE_KINASE"/>
    <property type="match status" value="1"/>
</dbReference>
<dbReference type="Gene3D" id="3.40.50.1000">
    <property type="entry name" value="HAD superfamily/HAD-like"/>
    <property type="match status" value="1"/>
</dbReference>
<dbReference type="PANTHER" id="PTHR12083">
    <property type="entry name" value="BIFUNCTIONAL POLYNUCLEOTIDE PHOSPHATASE/KINASE"/>
    <property type="match status" value="1"/>
</dbReference>
<feature type="compositionally biased region" description="Basic and acidic residues" evidence="1">
    <location>
        <begin position="11"/>
        <end position="20"/>
    </location>
</feature>
<accession>A0A5M9K046</accession>
<dbReference type="Gene3D" id="3.40.50.300">
    <property type="entry name" value="P-loop containing nucleotide triphosphate hydrolases"/>
    <property type="match status" value="1"/>
</dbReference>
<comment type="caution">
    <text evidence="2">The sequence shown here is derived from an EMBL/GenBank/DDBJ whole genome shotgun (WGS) entry which is preliminary data.</text>
</comment>
<gene>
    <name evidence="2" type="ORF">EYC84_005765</name>
</gene>
<keyword evidence="3" id="KW-1185">Reference proteome</keyword>
<evidence type="ECO:0000313" key="3">
    <source>
        <dbReference type="Proteomes" id="UP000322873"/>
    </source>
</evidence>
<evidence type="ECO:0008006" key="4">
    <source>
        <dbReference type="Google" id="ProtNLM"/>
    </source>
</evidence>
<reference evidence="2 3" key="1">
    <citation type="submission" date="2019-06" db="EMBL/GenBank/DDBJ databases">
        <title>Genome Sequence of the Brown Rot Fungal Pathogen Monilinia fructicola.</title>
        <authorList>
            <person name="De Miccolis Angelini R.M."/>
            <person name="Landi L."/>
            <person name="Abate D."/>
            <person name="Pollastro S."/>
            <person name="Romanazzi G."/>
            <person name="Faretra F."/>
        </authorList>
    </citation>
    <scope>NUCLEOTIDE SEQUENCE [LARGE SCALE GENOMIC DNA]</scope>
    <source>
        <strain evidence="2 3">Mfrc123</strain>
    </source>
</reference>
<sequence>MPTSYSINSKKYKEGLDSPDRQAGCCDFKKASPNTSVEIHLESHGKPWYNLRQRRLQFLHFLRPHHKSHLKRFPGKNAHQMMIHQARFYLKRNKFAAFDFDSTLIQTSSGKKHSNSSQDWKWWHASVPGTLRKLYLEDGFRVVVISNQAGISLKTDPKPPNIYAATEKDIYRKPRVGMWKELLEDYDIHAPGDLNLQESIFIGDAAGRDASTGRSKDFSCSDRNFAENIGIKFYTPEEYFLKEVPRPFTRTFEPADYSSGNTTAPPKYKKGNPTDVVILCGSPGAGKSTFYWKQLEPLGYARVNQDILKTRDKCFKVAGQYLEEGKSVVVDNTNADREVRSKWIALAAKHSVPIRCVHFLAGVQVCEHNDAVRALNEIMNPEKRKILPKLAFTKLHFEIPTTRIDRRVPGYYRSTIQVRGKRSPTRNMDFNIGLEISLNTHAMIRAHERGIFSHGSIYHPRNVYIYPNTVPLAITNMLRSIGDNKLQQRCNSMPVHVLSPQQDFDFQFTMKICSLM</sequence>
<dbReference type="InterPro" id="IPR036412">
    <property type="entry name" value="HAD-like_sf"/>
</dbReference>
<name>A0A5M9K046_MONFR</name>
<dbReference type="NCBIfam" id="TIGR01662">
    <property type="entry name" value="HAD-SF-IIIA"/>
    <property type="match status" value="1"/>
</dbReference>
<dbReference type="InterPro" id="IPR006549">
    <property type="entry name" value="HAD-SF_hydro_IIIA"/>
</dbReference>
<evidence type="ECO:0000313" key="2">
    <source>
        <dbReference type="EMBL" id="KAA8574267.1"/>
    </source>
</evidence>
<feature type="region of interest" description="Disordered" evidence="1">
    <location>
        <begin position="1"/>
        <end position="20"/>
    </location>
</feature>
<dbReference type="EMBL" id="VICG01000003">
    <property type="protein sequence ID" value="KAA8574267.1"/>
    <property type="molecule type" value="Genomic_DNA"/>
</dbReference>
<dbReference type="GO" id="GO:0006281">
    <property type="term" value="P:DNA repair"/>
    <property type="evidence" value="ECO:0007669"/>
    <property type="project" value="TreeGrafter"/>
</dbReference>
<organism evidence="2 3">
    <name type="scientific">Monilinia fructicola</name>
    <name type="common">Brown rot fungus</name>
    <name type="synonym">Ciboria fructicola</name>
    <dbReference type="NCBI Taxonomy" id="38448"/>
    <lineage>
        <taxon>Eukaryota</taxon>
        <taxon>Fungi</taxon>
        <taxon>Dikarya</taxon>
        <taxon>Ascomycota</taxon>
        <taxon>Pezizomycotina</taxon>
        <taxon>Leotiomycetes</taxon>
        <taxon>Helotiales</taxon>
        <taxon>Sclerotiniaceae</taxon>
        <taxon>Monilinia</taxon>
    </lineage>
</organism>
<dbReference type="InterPro" id="IPR013954">
    <property type="entry name" value="PNK3P"/>
</dbReference>
<dbReference type="GO" id="GO:0046404">
    <property type="term" value="F:ATP-dependent polydeoxyribonucleotide 5'-hydroxyl-kinase activity"/>
    <property type="evidence" value="ECO:0007669"/>
    <property type="project" value="TreeGrafter"/>
</dbReference>
<dbReference type="SUPFAM" id="SSF52540">
    <property type="entry name" value="P-loop containing nucleoside triphosphate hydrolases"/>
    <property type="match status" value="1"/>
</dbReference>
<protein>
    <recommendedName>
        <fullName evidence="4">PNK FHA domain-containing protein</fullName>
    </recommendedName>
</protein>
<dbReference type="InterPro" id="IPR023214">
    <property type="entry name" value="HAD_sf"/>
</dbReference>
<dbReference type="Pfam" id="PF13671">
    <property type="entry name" value="AAA_33"/>
    <property type="match status" value="2"/>
</dbReference>
<proteinExistence type="predicted"/>
<dbReference type="GO" id="GO:0046403">
    <property type="term" value="F:polynucleotide 3'-phosphatase activity"/>
    <property type="evidence" value="ECO:0007669"/>
    <property type="project" value="TreeGrafter"/>
</dbReference>
<dbReference type="InterPro" id="IPR027417">
    <property type="entry name" value="P-loop_NTPase"/>
</dbReference>
<dbReference type="Proteomes" id="UP000322873">
    <property type="component" value="Unassembled WGS sequence"/>
</dbReference>
<evidence type="ECO:0000256" key="1">
    <source>
        <dbReference type="SAM" id="MobiDB-lite"/>
    </source>
</evidence>
<dbReference type="SUPFAM" id="SSF56784">
    <property type="entry name" value="HAD-like"/>
    <property type="match status" value="1"/>
</dbReference>
<dbReference type="AlphaFoldDB" id="A0A5M9K046"/>